<organism evidence="3 4">
    <name type="scientific">Ephemerocybe angulata</name>
    <dbReference type="NCBI Taxonomy" id="980116"/>
    <lineage>
        <taxon>Eukaryota</taxon>
        <taxon>Fungi</taxon>
        <taxon>Dikarya</taxon>
        <taxon>Basidiomycota</taxon>
        <taxon>Agaricomycotina</taxon>
        <taxon>Agaricomycetes</taxon>
        <taxon>Agaricomycetidae</taxon>
        <taxon>Agaricales</taxon>
        <taxon>Agaricineae</taxon>
        <taxon>Psathyrellaceae</taxon>
        <taxon>Ephemerocybe</taxon>
    </lineage>
</organism>
<dbReference type="Pfam" id="PF17667">
    <property type="entry name" value="Pkinase_fungal"/>
    <property type="match status" value="1"/>
</dbReference>
<dbReference type="InterPro" id="IPR040976">
    <property type="entry name" value="Pkinase_fungal"/>
</dbReference>
<evidence type="ECO:0000259" key="2">
    <source>
        <dbReference type="Pfam" id="PF17667"/>
    </source>
</evidence>
<dbReference type="InterPro" id="IPR011009">
    <property type="entry name" value="Kinase-like_dom_sf"/>
</dbReference>
<feature type="region of interest" description="Disordered" evidence="1">
    <location>
        <begin position="636"/>
        <end position="674"/>
    </location>
</feature>
<feature type="compositionally biased region" description="Acidic residues" evidence="1">
    <location>
        <begin position="640"/>
        <end position="668"/>
    </location>
</feature>
<comment type="caution">
    <text evidence="3">The sequence shown here is derived from an EMBL/GenBank/DDBJ whole genome shotgun (WGS) entry which is preliminary data.</text>
</comment>
<gene>
    <name evidence="3" type="ORF">D9611_010150</name>
</gene>
<dbReference type="PANTHER" id="PTHR38248:SF2">
    <property type="entry name" value="FUNK1 11"/>
    <property type="match status" value="1"/>
</dbReference>
<evidence type="ECO:0000313" key="3">
    <source>
        <dbReference type="EMBL" id="KAF5313585.1"/>
    </source>
</evidence>
<proteinExistence type="predicted"/>
<dbReference type="AlphaFoldDB" id="A0A8H5EV08"/>
<accession>A0A8H5EV08</accession>
<evidence type="ECO:0000313" key="4">
    <source>
        <dbReference type="Proteomes" id="UP000541558"/>
    </source>
</evidence>
<keyword evidence="4" id="KW-1185">Reference proteome</keyword>
<evidence type="ECO:0000256" key="1">
    <source>
        <dbReference type="SAM" id="MobiDB-lite"/>
    </source>
</evidence>
<dbReference type="Gene3D" id="1.10.510.10">
    <property type="entry name" value="Transferase(Phosphotransferase) domain 1"/>
    <property type="match status" value="1"/>
</dbReference>
<dbReference type="Proteomes" id="UP000541558">
    <property type="component" value="Unassembled WGS sequence"/>
</dbReference>
<dbReference type="OrthoDB" id="5569250at2759"/>
<sequence length="674" mass="75784">MVFQTLSSKSYNSYHEMVERDPMDRLQGLYHLVGKVISKSHSTGIDLVEFAVQVWGLDREVGELILKHPFVLDGDELRNFDLASDSEGRSQPLRSLTDKLVGDVVEFLKGAGCQTLPSSDSLWNGQDGASLGSPRPDMFMIDSPTTAKDHWGAVKHIWAIDPVARPGFEFTLPTRNDYASSSRGPGNLLSSDSASPPLEKRNYDFIRSVEDPMDCATKRARTGVEPRLQLATFSPNAVTGTSPYYVTGVAVDKYNITAVSCDRSLLVSAKPFAFDEEPAKLAMLVYAMATCDLAHAGFDPHLRPRAIPVTEPADLLGRGTAVYKVRRRTGKDTYTEEEEVLKPVESSISEIDVIKRLRTALPEFRSNPPRISNAFTFSAEHLDLLWASSDLRPVLDVKHYEARVMRVVLSSFYKSLWQAGSVDAFKEAWLECVKCHHACYNAGILHRDLGEDKLMVSFLEDGVPKGLLNDWDMAAIVDAPGQEEAYSRHLRTGTHVFMAADLLRATQGPRYYRHDLESFFYILIWAAVHYDIKNGRHSLGVNPALKKWTMEREVNRIAKARFLFGEHEVAQPILKSVQEEFKEVLRDWIRPLYRLFGEPFSMSALYRTPWGENAPRIEWDWSTYGGRVTYEKFMQALGEGEGDDGDDSEDADEDADETDSEDEGDGEEISSLLW</sequence>
<feature type="domain" description="Fungal-type protein kinase" evidence="2">
    <location>
        <begin position="245"/>
        <end position="526"/>
    </location>
</feature>
<dbReference type="SUPFAM" id="SSF56112">
    <property type="entry name" value="Protein kinase-like (PK-like)"/>
    <property type="match status" value="1"/>
</dbReference>
<protein>
    <recommendedName>
        <fullName evidence="2">Fungal-type protein kinase domain-containing protein</fullName>
    </recommendedName>
</protein>
<dbReference type="PANTHER" id="PTHR38248">
    <property type="entry name" value="FUNK1 6"/>
    <property type="match status" value="1"/>
</dbReference>
<reference evidence="3 4" key="1">
    <citation type="journal article" date="2020" name="ISME J.">
        <title>Uncovering the hidden diversity of litter-decomposition mechanisms in mushroom-forming fungi.</title>
        <authorList>
            <person name="Floudas D."/>
            <person name="Bentzer J."/>
            <person name="Ahren D."/>
            <person name="Johansson T."/>
            <person name="Persson P."/>
            <person name="Tunlid A."/>
        </authorList>
    </citation>
    <scope>NUCLEOTIDE SEQUENCE [LARGE SCALE GENOMIC DNA]</scope>
    <source>
        <strain evidence="3 4">CBS 175.51</strain>
    </source>
</reference>
<name>A0A8H5EV08_9AGAR</name>
<dbReference type="EMBL" id="JAACJK010000223">
    <property type="protein sequence ID" value="KAF5313585.1"/>
    <property type="molecule type" value="Genomic_DNA"/>
</dbReference>